<evidence type="ECO:0000256" key="1">
    <source>
        <dbReference type="ARBA" id="ARBA00010742"/>
    </source>
</evidence>
<dbReference type="PROSITE" id="PS51318">
    <property type="entry name" value="TAT"/>
    <property type="match status" value="1"/>
</dbReference>
<dbReference type="PANTHER" id="PTHR30024:SF42">
    <property type="entry name" value="ALIPHATIC SULFONATES-BINDING PROTEIN-RELATED"/>
    <property type="match status" value="1"/>
</dbReference>
<evidence type="ECO:0000259" key="7">
    <source>
        <dbReference type="SMART" id="SM00062"/>
    </source>
</evidence>
<reference evidence="8 9" key="1">
    <citation type="submission" date="2019-08" db="EMBL/GenBank/DDBJ databases">
        <authorList>
            <person name="Peeters C."/>
        </authorList>
    </citation>
    <scope>NUCLEOTIDE SEQUENCE [LARGE SCALE GENOMIC DNA]</scope>
    <source>
        <strain evidence="8 9">LMG 31114</strain>
    </source>
</reference>
<gene>
    <name evidence="8" type="primary">ssuA_2</name>
    <name evidence="8" type="ORF">PPN31114_00618</name>
</gene>
<dbReference type="InterPro" id="IPR006311">
    <property type="entry name" value="TAT_signal"/>
</dbReference>
<dbReference type="EMBL" id="CABPSK010000001">
    <property type="protein sequence ID" value="VVD71205.1"/>
    <property type="molecule type" value="Genomic_DNA"/>
</dbReference>
<evidence type="ECO:0000313" key="8">
    <source>
        <dbReference type="EMBL" id="VVD71205.1"/>
    </source>
</evidence>
<dbReference type="NCBIfam" id="TIGR01728">
    <property type="entry name" value="SsuA_fam"/>
    <property type="match status" value="1"/>
</dbReference>
<dbReference type="Proteomes" id="UP000366945">
    <property type="component" value="Unassembled WGS sequence"/>
</dbReference>
<dbReference type="SMART" id="SM00062">
    <property type="entry name" value="PBPb"/>
    <property type="match status" value="1"/>
</dbReference>
<keyword evidence="3 6" id="KW-0732">Signal</keyword>
<proteinExistence type="inferred from homology"/>
<keyword evidence="2" id="KW-0813">Transport</keyword>
<dbReference type="RefSeq" id="WP_150678004.1">
    <property type="nucleotide sequence ID" value="NZ_CABPSK010000001.1"/>
</dbReference>
<feature type="signal peptide" evidence="6">
    <location>
        <begin position="1"/>
        <end position="30"/>
    </location>
</feature>
<dbReference type="InterPro" id="IPR001638">
    <property type="entry name" value="Solute-binding_3/MltF_N"/>
</dbReference>
<dbReference type="PANTHER" id="PTHR30024">
    <property type="entry name" value="ALIPHATIC SULFONATES-BINDING PROTEIN-RELATED"/>
    <property type="match status" value="1"/>
</dbReference>
<comment type="similarity">
    <text evidence="1">Belongs to the bacterial solute-binding protein SsuA/TauA family.</text>
</comment>
<dbReference type="FunFam" id="3.40.190.10:FF:000050">
    <property type="entry name" value="Sulfonate ABC transporter substrate-binding protein"/>
    <property type="match status" value="1"/>
</dbReference>
<feature type="domain" description="Solute-binding protein family 3/N-terminal" evidence="7">
    <location>
        <begin position="37"/>
        <end position="257"/>
    </location>
</feature>
<protein>
    <recommendedName>
        <fullName evidence="5">Putative aliphatic sulfonates-binding protein</fullName>
    </recommendedName>
</protein>
<dbReference type="OrthoDB" id="8715387at2"/>
<dbReference type="Pfam" id="PF12974">
    <property type="entry name" value="Phosphonate-bd"/>
    <property type="match status" value="1"/>
</dbReference>
<comment type="function">
    <text evidence="4">Part of a binding-protein-dependent transport system for aliphatic sulfonates. Putative binding protein.</text>
</comment>
<evidence type="ECO:0000313" key="9">
    <source>
        <dbReference type="Proteomes" id="UP000366945"/>
    </source>
</evidence>
<evidence type="ECO:0000256" key="5">
    <source>
        <dbReference type="ARBA" id="ARBA00070228"/>
    </source>
</evidence>
<dbReference type="Gene3D" id="3.40.190.10">
    <property type="entry name" value="Periplasmic binding protein-like II"/>
    <property type="match status" value="2"/>
</dbReference>
<dbReference type="GO" id="GO:0016020">
    <property type="term" value="C:membrane"/>
    <property type="evidence" value="ECO:0007669"/>
    <property type="project" value="InterPro"/>
</dbReference>
<dbReference type="AlphaFoldDB" id="A0A5E4S7C5"/>
<evidence type="ECO:0000256" key="2">
    <source>
        <dbReference type="ARBA" id="ARBA00022448"/>
    </source>
</evidence>
<sequence length="326" mass="34666">MAISRRTALSRLGALAAATLAVSHAPRVLADAAWPAAIRIGIQKGDPLVALRASGKLEAALRPHGVAVKWIEFVYGAPMVEAINAGDVDVGVVGSPPPILAQAGAAPSVAYLAAGSRYQNGYAIVVPSNSTVRTLADLRGKKIAFAKGSQGHLFVLRALADAGIAPSDVQFAYLSYSDARAAIERGFVDAWSVPDPRYADAEIASHVRTLVKIGDLSVPQYAFYIGPRAYAEKYPAALRTLFDTLSADIAARLAKPDETAELLAQNTGVPLDVWKRAIPRLEWGVQYPITADVIKAQQANADLAFQTRLIPRAVDVRQAVVDIRRG</sequence>
<evidence type="ECO:0000256" key="4">
    <source>
        <dbReference type="ARBA" id="ARBA00055538"/>
    </source>
</evidence>
<name>A0A5E4S7C5_9BURK</name>
<feature type="chain" id="PRO_5022836668" description="Putative aliphatic sulfonates-binding protein" evidence="6">
    <location>
        <begin position="31"/>
        <end position="326"/>
    </location>
</feature>
<dbReference type="GeneID" id="300402681"/>
<evidence type="ECO:0000256" key="3">
    <source>
        <dbReference type="ARBA" id="ARBA00022729"/>
    </source>
</evidence>
<keyword evidence="9" id="KW-1185">Reference proteome</keyword>
<dbReference type="GO" id="GO:0042626">
    <property type="term" value="F:ATPase-coupled transmembrane transporter activity"/>
    <property type="evidence" value="ECO:0007669"/>
    <property type="project" value="InterPro"/>
</dbReference>
<organism evidence="8 9">
    <name type="scientific">Pandoraea pneumonica</name>
    <dbReference type="NCBI Taxonomy" id="2508299"/>
    <lineage>
        <taxon>Bacteria</taxon>
        <taxon>Pseudomonadati</taxon>
        <taxon>Pseudomonadota</taxon>
        <taxon>Betaproteobacteria</taxon>
        <taxon>Burkholderiales</taxon>
        <taxon>Burkholderiaceae</taxon>
        <taxon>Pandoraea</taxon>
    </lineage>
</organism>
<accession>A0A5E4S7C5</accession>
<evidence type="ECO:0000256" key="6">
    <source>
        <dbReference type="SAM" id="SignalP"/>
    </source>
</evidence>
<dbReference type="SUPFAM" id="SSF53850">
    <property type="entry name" value="Periplasmic binding protein-like II"/>
    <property type="match status" value="1"/>
</dbReference>
<dbReference type="InterPro" id="IPR010067">
    <property type="entry name" value="ABC_SsuA_sub-bd"/>
</dbReference>